<feature type="region of interest" description="Disordered" evidence="6">
    <location>
        <begin position="309"/>
        <end position="339"/>
    </location>
</feature>
<reference evidence="9 10" key="1">
    <citation type="submission" date="2016-04" db="EMBL/GenBank/DDBJ databases">
        <title>Genome sequence of Methanobrevibacter cuticularis DSM 11139.</title>
        <authorList>
            <person name="Poehlein A."/>
            <person name="Seedorf H."/>
            <person name="Daniel R."/>
        </authorList>
    </citation>
    <scope>NUCLEOTIDE SEQUENCE [LARGE SCALE GENOMIC DNA]</scope>
    <source>
        <strain evidence="9 10">DSM 11139</strain>
    </source>
</reference>
<dbReference type="InterPro" id="IPR050710">
    <property type="entry name" value="Band7/mec-2_domain"/>
</dbReference>
<dbReference type="GO" id="GO:0006508">
    <property type="term" value="P:proteolysis"/>
    <property type="evidence" value="ECO:0007669"/>
    <property type="project" value="UniProtKB-KW"/>
</dbReference>
<keyword evidence="4 7" id="KW-1133">Transmembrane helix</keyword>
<feature type="transmembrane region" description="Helical" evidence="7">
    <location>
        <begin position="6"/>
        <end position="24"/>
    </location>
</feature>
<evidence type="ECO:0000259" key="8">
    <source>
        <dbReference type="SMART" id="SM00244"/>
    </source>
</evidence>
<dbReference type="STRING" id="47311.MBCUT_18560"/>
<dbReference type="Pfam" id="PF01145">
    <property type="entry name" value="Band_7"/>
    <property type="match status" value="1"/>
</dbReference>
<dbReference type="InterPro" id="IPR036013">
    <property type="entry name" value="Band_7/SPFH_dom_sf"/>
</dbReference>
<keyword evidence="9" id="KW-0645">Protease</keyword>
<dbReference type="AlphaFoldDB" id="A0A166CVF4"/>
<dbReference type="GO" id="GO:0008233">
    <property type="term" value="F:peptidase activity"/>
    <property type="evidence" value="ECO:0007669"/>
    <property type="project" value="UniProtKB-KW"/>
</dbReference>
<dbReference type="InterPro" id="IPR018080">
    <property type="entry name" value="Band_7/stomatin-like_CS"/>
</dbReference>
<gene>
    <name evidence="9" type="primary">hflK</name>
    <name evidence="9" type="ORF">MBCUT_18560</name>
</gene>
<evidence type="ECO:0000256" key="1">
    <source>
        <dbReference type="ARBA" id="ARBA00004167"/>
    </source>
</evidence>
<dbReference type="OrthoDB" id="10752at2157"/>
<dbReference type="PANTHER" id="PTHR43327">
    <property type="entry name" value="STOMATIN-LIKE PROTEIN 2, MITOCHONDRIAL"/>
    <property type="match status" value="1"/>
</dbReference>
<dbReference type="EMBL" id="LWMW01000141">
    <property type="protein sequence ID" value="KZX14903.1"/>
    <property type="molecule type" value="Genomic_DNA"/>
</dbReference>
<protein>
    <submittedName>
        <fullName evidence="9">Modulator of FtsH protease HflK</fullName>
    </submittedName>
</protein>
<dbReference type="Proteomes" id="UP000077275">
    <property type="component" value="Unassembled WGS sequence"/>
</dbReference>
<dbReference type="SMART" id="SM00244">
    <property type="entry name" value="PHB"/>
    <property type="match status" value="1"/>
</dbReference>
<evidence type="ECO:0000256" key="3">
    <source>
        <dbReference type="ARBA" id="ARBA00022692"/>
    </source>
</evidence>
<dbReference type="CDD" id="cd08829">
    <property type="entry name" value="SPFH_paraslipin"/>
    <property type="match status" value="1"/>
</dbReference>
<evidence type="ECO:0000256" key="5">
    <source>
        <dbReference type="ARBA" id="ARBA00023136"/>
    </source>
</evidence>
<organism evidence="9 10">
    <name type="scientific">Methanobrevibacter cuticularis</name>
    <dbReference type="NCBI Taxonomy" id="47311"/>
    <lineage>
        <taxon>Archaea</taxon>
        <taxon>Methanobacteriati</taxon>
        <taxon>Methanobacteriota</taxon>
        <taxon>Methanomada group</taxon>
        <taxon>Methanobacteria</taxon>
        <taxon>Methanobacteriales</taxon>
        <taxon>Methanobacteriaceae</taxon>
        <taxon>Methanobrevibacter</taxon>
    </lineage>
</organism>
<comment type="caution">
    <text evidence="9">The sequence shown here is derived from an EMBL/GenBank/DDBJ whole genome shotgun (WGS) entry which is preliminary data.</text>
</comment>
<dbReference type="PANTHER" id="PTHR43327:SF10">
    <property type="entry name" value="STOMATIN-LIKE PROTEIN 2, MITOCHONDRIAL"/>
    <property type="match status" value="1"/>
</dbReference>
<name>A0A166CVF4_9EURY</name>
<comment type="similarity">
    <text evidence="2">Belongs to the band 7/mec-2 family.</text>
</comment>
<accession>A0A166CVF4</accession>
<dbReference type="PATRIC" id="fig|47311.3.peg.2019"/>
<keyword evidence="5 7" id="KW-0472">Membrane</keyword>
<evidence type="ECO:0000313" key="9">
    <source>
        <dbReference type="EMBL" id="KZX14903.1"/>
    </source>
</evidence>
<evidence type="ECO:0000256" key="7">
    <source>
        <dbReference type="SAM" id="Phobius"/>
    </source>
</evidence>
<dbReference type="Gene3D" id="3.30.479.30">
    <property type="entry name" value="Band 7 domain"/>
    <property type="match status" value="1"/>
</dbReference>
<evidence type="ECO:0000256" key="2">
    <source>
        <dbReference type="ARBA" id="ARBA00008164"/>
    </source>
</evidence>
<dbReference type="FunFam" id="3.30.479.30:FF:000004">
    <property type="entry name" value="Putative membrane protease family, stomatin"/>
    <property type="match status" value="1"/>
</dbReference>
<sequence length="339" mass="38311">MVKMDWFVILVIIIIIIILAFKSIKTLRPYEKAVVERFGKYQRTVESGLVFIVPFIESITRVDLREQVVDVPPQEVITKDNTVVIVDCVIFYEVTDPFNAVYNVVNFYQAITKLAQTNLRNIVGDLELDQTLTSREMINTQLREVLDEATDKWGTRVVRVEIQRIEPPKDIVDAMSKQMKAERMKRAAILEAEGYKQSEIKRAEGDKQSAILEAEGQAEAIKKVADANKYQEIAIAEGEAKATLNVYEAIHEGNPTNELIAIKYLESLEKIADGNSTKIFLPTEVSGILGSIGGIAELFNTDEELNKKEVPKENSVNREAKRIMEKVKRQSNAVHPDTE</sequence>
<evidence type="ECO:0000256" key="6">
    <source>
        <dbReference type="SAM" id="MobiDB-lite"/>
    </source>
</evidence>
<dbReference type="PRINTS" id="PR00721">
    <property type="entry name" value="STOMATIN"/>
</dbReference>
<dbReference type="InterPro" id="IPR001107">
    <property type="entry name" value="Band_7"/>
</dbReference>
<comment type="subcellular location">
    <subcellularLocation>
        <location evidence="1">Membrane</location>
        <topology evidence="1">Single-pass membrane protein</topology>
    </subcellularLocation>
</comment>
<dbReference type="SUPFAM" id="SSF117892">
    <property type="entry name" value="Band 7/SPFH domain"/>
    <property type="match status" value="1"/>
</dbReference>
<keyword evidence="3 7" id="KW-0812">Transmembrane</keyword>
<dbReference type="InterPro" id="IPR001972">
    <property type="entry name" value="Stomatin_HflK_fam"/>
</dbReference>
<feature type="compositionally biased region" description="Basic and acidic residues" evidence="6">
    <location>
        <begin position="309"/>
        <end position="328"/>
    </location>
</feature>
<keyword evidence="9" id="KW-0378">Hydrolase</keyword>
<evidence type="ECO:0000313" key="10">
    <source>
        <dbReference type="Proteomes" id="UP000077275"/>
    </source>
</evidence>
<dbReference type="GO" id="GO:0005886">
    <property type="term" value="C:plasma membrane"/>
    <property type="evidence" value="ECO:0007669"/>
    <property type="project" value="UniProtKB-ARBA"/>
</dbReference>
<dbReference type="PROSITE" id="PS01270">
    <property type="entry name" value="BAND_7"/>
    <property type="match status" value="1"/>
</dbReference>
<evidence type="ECO:0000256" key="4">
    <source>
        <dbReference type="ARBA" id="ARBA00022989"/>
    </source>
</evidence>
<keyword evidence="10" id="KW-1185">Reference proteome</keyword>
<proteinExistence type="inferred from homology"/>
<feature type="domain" description="Band 7" evidence="8">
    <location>
        <begin position="22"/>
        <end position="179"/>
    </location>
</feature>
<dbReference type="GO" id="GO:0098552">
    <property type="term" value="C:side of membrane"/>
    <property type="evidence" value="ECO:0007669"/>
    <property type="project" value="UniProtKB-ARBA"/>
</dbReference>